<dbReference type="Proteomes" id="UP001352263">
    <property type="component" value="Unassembled WGS sequence"/>
</dbReference>
<keyword evidence="2" id="KW-1185">Reference proteome</keyword>
<organism evidence="1 2">
    <name type="scientific">Noviherbaspirillum album</name>
    <dbReference type="NCBI Taxonomy" id="3080276"/>
    <lineage>
        <taxon>Bacteria</taxon>
        <taxon>Pseudomonadati</taxon>
        <taxon>Pseudomonadota</taxon>
        <taxon>Betaproteobacteria</taxon>
        <taxon>Burkholderiales</taxon>
        <taxon>Oxalobacteraceae</taxon>
        <taxon>Noviherbaspirillum</taxon>
    </lineage>
</organism>
<dbReference type="CDD" id="cd16364">
    <property type="entry name" value="T3SC_I-like"/>
    <property type="match status" value="1"/>
</dbReference>
<dbReference type="InterPro" id="IPR010261">
    <property type="entry name" value="Tir_chaperone"/>
</dbReference>
<dbReference type="Pfam" id="PF05932">
    <property type="entry name" value="CesT"/>
    <property type="match status" value="1"/>
</dbReference>
<dbReference type="Gene3D" id="3.30.1460.10">
    <property type="match status" value="1"/>
</dbReference>
<evidence type="ECO:0000313" key="2">
    <source>
        <dbReference type="Proteomes" id="UP001352263"/>
    </source>
</evidence>
<reference evidence="1 2" key="1">
    <citation type="submission" date="2023-10" db="EMBL/GenBank/DDBJ databases">
        <title>Noviherbaspirillum sp. CPCC 100848 genome assembly.</title>
        <authorList>
            <person name="Li X.Y."/>
            <person name="Fang X.M."/>
        </authorList>
    </citation>
    <scope>NUCLEOTIDE SEQUENCE [LARGE SCALE GENOMIC DNA]</scope>
    <source>
        <strain evidence="1 2">CPCC 100848</strain>
    </source>
</reference>
<comment type="caution">
    <text evidence="1">The sequence shown here is derived from an EMBL/GenBank/DDBJ whole genome shotgun (WGS) entry which is preliminary data.</text>
</comment>
<proteinExistence type="predicted"/>
<gene>
    <name evidence="1" type="ORF">RY831_16390</name>
</gene>
<evidence type="ECO:0000313" key="1">
    <source>
        <dbReference type="EMBL" id="MEC4720744.1"/>
    </source>
</evidence>
<dbReference type="EMBL" id="JAWIIV010000013">
    <property type="protein sequence ID" value="MEC4720744.1"/>
    <property type="molecule type" value="Genomic_DNA"/>
</dbReference>
<protein>
    <submittedName>
        <fullName evidence="1">Type III secretion system chaperone</fullName>
    </submittedName>
</protein>
<dbReference type="SUPFAM" id="SSF69635">
    <property type="entry name" value="Type III secretory system chaperone-like"/>
    <property type="match status" value="1"/>
</dbReference>
<sequence>MALDKIITELGQLLGMPGLGFSGRGNCELVFDGHLAVSISPASGNSLMLASMVERGVPGPDAGKLEALMRGNHLWQATAGATLSMSEDRSVWLLRELNAEALHAQQLLNAVEQHVNTLEQWMTRLRAAEPAAAPHHSLAFMTRV</sequence>
<name>A0ABU6JAR3_9BURK</name>
<dbReference type="RefSeq" id="WP_326507460.1">
    <property type="nucleotide sequence ID" value="NZ_JAWIIV010000013.1"/>
</dbReference>
<accession>A0ABU6JAR3</accession>